<reference evidence="1 2" key="1">
    <citation type="submission" date="2019-11" db="EMBL/GenBank/DDBJ databases">
        <title>Draft genome sequence of 12 host-associated Lactobacillus reuteri rodent strains.</title>
        <authorList>
            <person name="Zhang S."/>
            <person name="Ozcam M."/>
            <person name="Van Pijkeren J.P."/>
        </authorList>
    </citation>
    <scope>NUCLEOTIDE SEQUENCE [LARGE SCALE GENOMIC DNA]</scope>
    <source>
        <strain evidence="1 2">6799jm-1</strain>
    </source>
</reference>
<name>A0AAW9U3X7_LIMRT</name>
<evidence type="ECO:0000313" key="1">
    <source>
        <dbReference type="EMBL" id="MRG75110.1"/>
    </source>
</evidence>
<dbReference type="AlphaFoldDB" id="A0AAW9U3X7"/>
<dbReference type="EMBL" id="WJMV01000014">
    <property type="protein sequence ID" value="MRG75110.1"/>
    <property type="molecule type" value="Genomic_DNA"/>
</dbReference>
<proteinExistence type="predicted"/>
<accession>A0AAW9U3X7</accession>
<protein>
    <submittedName>
        <fullName evidence="1">Uncharacterized protein</fullName>
    </submittedName>
</protein>
<sequence length="76" mass="8797">MGGTFHHMYYVVGTTEDAKRMFQNAFETLRQKFLVIDKADDGCGLKLIKEDTCYHFIILDQLLKTPSKHGCRQLDD</sequence>
<dbReference type="RefSeq" id="WP_144841384.1">
    <property type="nucleotide sequence ID" value="NZ_JAVRDL010000002.1"/>
</dbReference>
<dbReference type="Proteomes" id="UP000452188">
    <property type="component" value="Unassembled WGS sequence"/>
</dbReference>
<evidence type="ECO:0000313" key="2">
    <source>
        <dbReference type="Proteomes" id="UP000452188"/>
    </source>
</evidence>
<comment type="caution">
    <text evidence="1">The sequence shown here is derived from an EMBL/GenBank/DDBJ whole genome shotgun (WGS) entry which is preliminary data.</text>
</comment>
<organism evidence="1 2">
    <name type="scientific">Limosilactobacillus reuteri</name>
    <name type="common">Lactobacillus reuteri</name>
    <dbReference type="NCBI Taxonomy" id="1598"/>
    <lineage>
        <taxon>Bacteria</taxon>
        <taxon>Bacillati</taxon>
        <taxon>Bacillota</taxon>
        <taxon>Bacilli</taxon>
        <taxon>Lactobacillales</taxon>
        <taxon>Lactobacillaceae</taxon>
        <taxon>Limosilactobacillus</taxon>
    </lineage>
</organism>
<gene>
    <name evidence="1" type="ORF">GIX79_04910</name>
</gene>